<dbReference type="GeneID" id="94689668"/>
<keyword evidence="3 4" id="KW-0732">Signal</keyword>
<evidence type="ECO:0000256" key="2">
    <source>
        <dbReference type="ARBA" id="ARBA00010742"/>
    </source>
</evidence>
<proteinExistence type="inferred from homology"/>
<dbReference type="GO" id="GO:0042597">
    <property type="term" value="C:periplasmic space"/>
    <property type="evidence" value="ECO:0007669"/>
    <property type="project" value="UniProtKB-SubCell"/>
</dbReference>
<dbReference type="InterPro" id="IPR015168">
    <property type="entry name" value="SsuA/THI5"/>
</dbReference>
<feature type="chain" id="PRO_5010303628" evidence="4">
    <location>
        <begin position="25"/>
        <end position="331"/>
    </location>
</feature>
<evidence type="ECO:0000313" key="7">
    <source>
        <dbReference type="Proteomes" id="UP000183417"/>
    </source>
</evidence>
<comment type="subcellular location">
    <subcellularLocation>
        <location evidence="1">Periplasm</location>
    </subcellularLocation>
</comment>
<evidence type="ECO:0000256" key="3">
    <source>
        <dbReference type="ARBA" id="ARBA00022729"/>
    </source>
</evidence>
<dbReference type="Gene3D" id="3.40.190.10">
    <property type="entry name" value="Periplasmic binding protein-like II"/>
    <property type="match status" value="2"/>
</dbReference>
<dbReference type="PANTHER" id="PTHR30024">
    <property type="entry name" value="ALIPHATIC SULFONATES-BINDING PROTEIN-RELATED"/>
    <property type="match status" value="1"/>
</dbReference>
<accession>A0A1H3PTK3</accession>
<evidence type="ECO:0000313" key="6">
    <source>
        <dbReference type="EMBL" id="SDZ04293.1"/>
    </source>
</evidence>
<evidence type="ECO:0000256" key="4">
    <source>
        <dbReference type="SAM" id="SignalP"/>
    </source>
</evidence>
<dbReference type="Proteomes" id="UP000183417">
    <property type="component" value="Unassembled WGS sequence"/>
</dbReference>
<comment type="similarity">
    <text evidence="2">Belongs to the bacterial solute-binding protein SsuA/TauA family.</text>
</comment>
<name>A0A1H3PTK3_9BURK</name>
<dbReference type="Pfam" id="PF09084">
    <property type="entry name" value="NMT1"/>
    <property type="match status" value="1"/>
</dbReference>
<dbReference type="SUPFAM" id="SSF53850">
    <property type="entry name" value="Periplasmic binding protein-like II"/>
    <property type="match status" value="1"/>
</dbReference>
<dbReference type="EMBL" id="FNPE01000011">
    <property type="protein sequence ID" value="SDZ04293.1"/>
    <property type="molecule type" value="Genomic_DNA"/>
</dbReference>
<reference evidence="6 7" key="1">
    <citation type="submission" date="2016-10" db="EMBL/GenBank/DDBJ databases">
        <authorList>
            <person name="de Groot N.N."/>
        </authorList>
    </citation>
    <scope>NUCLEOTIDE SEQUENCE [LARGE SCALE GENOMIC DNA]</scope>
    <source>
        <strain evidence="6 7">LMG 24775</strain>
    </source>
</reference>
<organism evidence="6 7">
    <name type="scientific">Delftia lacustris</name>
    <dbReference type="NCBI Taxonomy" id="558537"/>
    <lineage>
        <taxon>Bacteria</taxon>
        <taxon>Pseudomonadati</taxon>
        <taxon>Pseudomonadota</taxon>
        <taxon>Betaproteobacteria</taxon>
        <taxon>Burkholderiales</taxon>
        <taxon>Comamonadaceae</taxon>
        <taxon>Delftia</taxon>
    </lineage>
</organism>
<gene>
    <name evidence="6" type="ORF">SAMN05421547_11142</name>
</gene>
<feature type="signal peptide" evidence="4">
    <location>
        <begin position="1"/>
        <end position="24"/>
    </location>
</feature>
<evidence type="ECO:0000256" key="1">
    <source>
        <dbReference type="ARBA" id="ARBA00004418"/>
    </source>
</evidence>
<sequence>MIRTTLALVSAFVFALLSTQAALAQTPTLRIQDYPGIGNFLVRVANARGLCEKHGIRCELRPIPQAPLALQTLLAGDLEVAFTPPEVLLQAVNKGADLKVIGSGASAPTFFLMASAALPMAHAVQGYPAVMQDFKGRRIGVTARGSAAEFQLVSLLQGAGMKADDVTIVAVGSPNTAFPAIAQRQVDGLMLFSPMDGFCEVSQACRIVVDPRRGQGPADVVDTNGAGVLQVVRADFLRKNAPAVEGLRRAMNEAADYAREPAHFDALLKVAQDSFRINTPGGDRILEVALRNAIPSMQFAVDPKALQHAARYLQRTGQISRLIDTAPLLAQ</sequence>
<protein>
    <submittedName>
        <fullName evidence="6">NitT/TauT family transport system substrate-binding protein</fullName>
    </submittedName>
</protein>
<feature type="domain" description="SsuA/THI5-like" evidence="5">
    <location>
        <begin position="44"/>
        <end position="260"/>
    </location>
</feature>
<dbReference type="AlphaFoldDB" id="A0A1H3PTK3"/>
<evidence type="ECO:0000259" key="5">
    <source>
        <dbReference type="Pfam" id="PF09084"/>
    </source>
</evidence>
<dbReference type="PANTHER" id="PTHR30024:SF47">
    <property type="entry name" value="TAURINE-BINDING PERIPLASMIC PROTEIN"/>
    <property type="match status" value="1"/>
</dbReference>
<dbReference type="RefSeq" id="WP_074922585.1">
    <property type="nucleotide sequence ID" value="NZ_CP141274.1"/>
</dbReference>